<dbReference type="InterPro" id="IPR036259">
    <property type="entry name" value="MFS_trans_sf"/>
</dbReference>
<dbReference type="PANTHER" id="PTHR23501">
    <property type="entry name" value="MAJOR FACILITATOR SUPERFAMILY"/>
    <property type="match status" value="1"/>
</dbReference>
<sequence length="140" mass="15316">MELISMHSSTDNAKPIHKDPNGKLPEPPKCKGKTFWMILLMIIISFFMVILEGVAVGNALLTITGDLNIEQFIWISTAYGLTSTALLPLSGRLVQIFSCCLVMLTFLVVFAVNGAISGAVNGAGTLFAGCRSWWWWHADL</sequence>
<dbReference type="AlphaFoldDB" id="A0A2H3JJI6"/>
<dbReference type="GO" id="GO:0022857">
    <property type="term" value="F:transmembrane transporter activity"/>
    <property type="evidence" value="ECO:0007669"/>
    <property type="project" value="TreeGrafter"/>
</dbReference>
<feature type="compositionally biased region" description="Polar residues" evidence="5">
    <location>
        <begin position="1"/>
        <end position="12"/>
    </location>
</feature>
<evidence type="ECO:0000256" key="6">
    <source>
        <dbReference type="SAM" id="Phobius"/>
    </source>
</evidence>
<gene>
    <name evidence="7" type="ORF">WOLCODRAFT_156886</name>
</gene>
<feature type="region of interest" description="Disordered" evidence="5">
    <location>
        <begin position="1"/>
        <end position="26"/>
    </location>
</feature>
<keyword evidence="4 6" id="KW-0472">Membrane</keyword>
<proteinExistence type="predicted"/>
<evidence type="ECO:0000256" key="5">
    <source>
        <dbReference type="SAM" id="MobiDB-lite"/>
    </source>
</evidence>
<accession>A0A2H3JJI6</accession>
<dbReference type="Proteomes" id="UP000218811">
    <property type="component" value="Unassembled WGS sequence"/>
</dbReference>
<reference evidence="7 8" key="1">
    <citation type="journal article" date="2012" name="Science">
        <title>The Paleozoic origin of enzymatic lignin decomposition reconstructed from 31 fungal genomes.</title>
        <authorList>
            <person name="Floudas D."/>
            <person name="Binder M."/>
            <person name="Riley R."/>
            <person name="Barry K."/>
            <person name="Blanchette R.A."/>
            <person name="Henrissat B."/>
            <person name="Martinez A.T."/>
            <person name="Otillar R."/>
            <person name="Spatafora J.W."/>
            <person name="Yadav J.S."/>
            <person name="Aerts A."/>
            <person name="Benoit I."/>
            <person name="Boyd A."/>
            <person name="Carlson A."/>
            <person name="Copeland A."/>
            <person name="Coutinho P.M."/>
            <person name="de Vries R.P."/>
            <person name="Ferreira P."/>
            <person name="Findley K."/>
            <person name="Foster B."/>
            <person name="Gaskell J."/>
            <person name="Glotzer D."/>
            <person name="Gorecki P."/>
            <person name="Heitman J."/>
            <person name="Hesse C."/>
            <person name="Hori C."/>
            <person name="Igarashi K."/>
            <person name="Jurgens J.A."/>
            <person name="Kallen N."/>
            <person name="Kersten P."/>
            <person name="Kohler A."/>
            <person name="Kuees U."/>
            <person name="Kumar T.K.A."/>
            <person name="Kuo A."/>
            <person name="LaButti K."/>
            <person name="Larrondo L.F."/>
            <person name="Lindquist E."/>
            <person name="Ling A."/>
            <person name="Lombard V."/>
            <person name="Lucas S."/>
            <person name="Lundell T."/>
            <person name="Martin R."/>
            <person name="McLaughlin D.J."/>
            <person name="Morgenstern I."/>
            <person name="Morin E."/>
            <person name="Murat C."/>
            <person name="Nagy L.G."/>
            <person name="Nolan M."/>
            <person name="Ohm R.A."/>
            <person name="Patyshakuliyeva A."/>
            <person name="Rokas A."/>
            <person name="Ruiz-Duenas F.J."/>
            <person name="Sabat G."/>
            <person name="Salamov A."/>
            <person name="Samejima M."/>
            <person name="Schmutz J."/>
            <person name="Slot J.C."/>
            <person name="St John F."/>
            <person name="Stenlid J."/>
            <person name="Sun H."/>
            <person name="Sun S."/>
            <person name="Syed K."/>
            <person name="Tsang A."/>
            <person name="Wiebenga A."/>
            <person name="Young D."/>
            <person name="Pisabarro A."/>
            <person name="Eastwood D.C."/>
            <person name="Martin F."/>
            <person name="Cullen D."/>
            <person name="Grigoriev I.V."/>
            <person name="Hibbett D.S."/>
        </authorList>
    </citation>
    <scope>NUCLEOTIDE SEQUENCE [LARGE SCALE GENOMIC DNA]</scope>
    <source>
        <strain evidence="7 8">MD-104</strain>
    </source>
</reference>
<organism evidence="7 8">
    <name type="scientific">Wolfiporia cocos (strain MD-104)</name>
    <name type="common">Brown rot fungus</name>
    <dbReference type="NCBI Taxonomy" id="742152"/>
    <lineage>
        <taxon>Eukaryota</taxon>
        <taxon>Fungi</taxon>
        <taxon>Dikarya</taxon>
        <taxon>Basidiomycota</taxon>
        <taxon>Agaricomycotina</taxon>
        <taxon>Agaricomycetes</taxon>
        <taxon>Polyporales</taxon>
        <taxon>Phaeolaceae</taxon>
        <taxon>Wolfiporia</taxon>
    </lineage>
</organism>
<evidence type="ECO:0000313" key="7">
    <source>
        <dbReference type="EMBL" id="PCH36157.1"/>
    </source>
</evidence>
<dbReference type="STRING" id="742152.A0A2H3JJI6"/>
<dbReference type="PANTHER" id="PTHR23501:SF102">
    <property type="entry name" value="DRUG TRANSPORTER, PUTATIVE (AFU_ORTHOLOGUE AFUA_3G08530)-RELATED"/>
    <property type="match status" value="1"/>
</dbReference>
<keyword evidence="3 6" id="KW-1133">Transmembrane helix</keyword>
<feature type="compositionally biased region" description="Basic and acidic residues" evidence="5">
    <location>
        <begin position="14"/>
        <end position="26"/>
    </location>
</feature>
<dbReference type="EMBL" id="KB467865">
    <property type="protein sequence ID" value="PCH36157.1"/>
    <property type="molecule type" value="Genomic_DNA"/>
</dbReference>
<evidence type="ECO:0000256" key="2">
    <source>
        <dbReference type="ARBA" id="ARBA00022692"/>
    </source>
</evidence>
<evidence type="ECO:0008006" key="9">
    <source>
        <dbReference type="Google" id="ProtNLM"/>
    </source>
</evidence>
<comment type="subcellular location">
    <subcellularLocation>
        <location evidence="1">Membrane</location>
        <topology evidence="1">Multi-pass membrane protein</topology>
    </subcellularLocation>
</comment>
<keyword evidence="8" id="KW-1185">Reference proteome</keyword>
<evidence type="ECO:0000256" key="4">
    <source>
        <dbReference type="ARBA" id="ARBA00023136"/>
    </source>
</evidence>
<feature type="transmembrane region" description="Helical" evidence="6">
    <location>
        <begin position="35"/>
        <end position="60"/>
    </location>
</feature>
<dbReference type="GO" id="GO:0005886">
    <property type="term" value="C:plasma membrane"/>
    <property type="evidence" value="ECO:0007669"/>
    <property type="project" value="TreeGrafter"/>
</dbReference>
<evidence type="ECO:0000313" key="8">
    <source>
        <dbReference type="Proteomes" id="UP000218811"/>
    </source>
</evidence>
<protein>
    <recommendedName>
        <fullName evidence="9">MFS general substrate transporter</fullName>
    </recommendedName>
</protein>
<feature type="transmembrane region" description="Helical" evidence="6">
    <location>
        <begin position="72"/>
        <end position="89"/>
    </location>
</feature>
<keyword evidence="2 6" id="KW-0812">Transmembrane</keyword>
<evidence type="ECO:0000256" key="3">
    <source>
        <dbReference type="ARBA" id="ARBA00022989"/>
    </source>
</evidence>
<dbReference type="SUPFAM" id="SSF103473">
    <property type="entry name" value="MFS general substrate transporter"/>
    <property type="match status" value="1"/>
</dbReference>
<evidence type="ECO:0000256" key="1">
    <source>
        <dbReference type="ARBA" id="ARBA00004141"/>
    </source>
</evidence>
<dbReference type="OrthoDB" id="3437016at2759"/>
<name>A0A2H3JJI6_WOLCO</name>